<evidence type="ECO:0000313" key="1">
    <source>
        <dbReference type="EMBL" id="PMS20439.1"/>
    </source>
</evidence>
<dbReference type="Proteomes" id="UP000235616">
    <property type="component" value="Unassembled WGS sequence"/>
</dbReference>
<sequence length="160" mass="17189">MNYDNIVKTMKMTGIDGESQVDGASNEMDVLSFSFDAAIPMEGRGPGLSGSGAAYVSPVSVTKMICGSTPKIEAQFYSGKPIATVTLKDYKADGENTPKPFVVVTLTNARIHTYQAEGTSEHLDLTFEKIEREYFSQNTATGALVSKGKTGFDILTKKVS</sequence>
<dbReference type="Gene3D" id="2.30.110.20">
    <property type="entry name" value="Hcp1-like"/>
    <property type="match status" value="1"/>
</dbReference>
<dbReference type="EMBL" id="PNYA01000008">
    <property type="protein sequence ID" value="PMS20439.1"/>
    <property type="molecule type" value="Genomic_DNA"/>
</dbReference>
<dbReference type="SUPFAM" id="SSF141452">
    <property type="entry name" value="Hcp1-like"/>
    <property type="match status" value="1"/>
</dbReference>
<dbReference type="PANTHER" id="PTHR36152">
    <property type="entry name" value="CYTOPLASMIC PROTEIN-RELATED"/>
    <property type="match status" value="1"/>
</dbReference>
<dbReference type="AlphaFoldDB" id="A0A2N7VTI5"/>
<dbReference type="InterPro" id="IPR053165">
    <property type="entry name" value="HSI-I_assembly_Hcp1"/>
</dbReference>
<accession>A0A2N7VTI5</accession>
<dbReference type="Pfam" id="PF05638">
    <property type="entry name" value="T6SS_HCP"/>
    <property type="match status" value="1"/>
</dbReference>
<proteinExistence type="predicted"/>
<dbReference type="OrthoDB" id="5674026at2"/>
<protein>
    <submittedName>
        <fullName evidence="1">Hcp1 family type VI secretion system effector</fullName>
    </submittedName>
</protein>
<dbReference type="PANTHER" id="PTHR36152:SF1">
    <property type="entry name" value="UBIQUITIN-LIKE DOMAIN-CONTAINING PROTEIN"/>
    <property type="match status" value="1"/>
</dbReference>
<dbReference type="InterPro" id="IPR036624">
    <property type="entry name" value="Hcp1-lik_sf"/>
</dbReference>
<comment type="caution">
    <text evidence="1">The sequence shown here is derived from an EMBL/GenBank/DDBJ whole genome shotgun (WGS) entry which is preliminary data.</text>
</comment>
<keyword evidence="2" id="KW-1185">Reference proteome</keyword>
<dbReference type="RefSeq" id="WP_102645420.1">
    <property type="nucleotide sequence ID" value="NZ_PNYA01000008.1"/>
</dbReference>
<name>A0A2N7VTI5_9BURK</name>
<dbReference type="InterPro" id="IPR008514">
    <property type="entry name" value="T6SS_Hcp"/>
</dbReference>
<organism evidence="1 2">
    <name type="scientific">Trinickia dabaoshanensis</name>
    <dbReference type="NCBI Taxonomy" id="564714"/>
    <lineage>
        <taxon>Bacteria</taxon>
        <taxon>Pseudomonadati</taxon>
        <taxon>Pseudomonadota</taxon>
        <taxon>Betaproteobacteria</taxon>
        <taxon>Burkholderiales</taxon>
        <taxon>Burkholderiaceae</taxon>
        <taxon>Trinickia</taxon>
    </lineage>
</organism>
<gene>
    <name evidence="1" type="ORF">C0Z18_10900</name>
</gene>
<reference evidence="1 2" key="1">
    <citation type="submission" date="2018-01" db="EMBL/GenBank/DDBJ databases">
        <title>Whole genome analyses suggest that Burkholderia sensu lato contains two further novel genera in the rhizoxinica-symbiotica group Mycetohabitans gen. nov., and Trinickia gen. nov.: implications for the evolution of diazotrophy and nodulation in the Burkholderiaceae.</title>
        <authorList>
            <person name="Estrada-de los Santos P."/>
            <person name="Palmer M."/>
            <person name="Chavez-Ramirez B."/>
            <person name="Beukes C."/>
            <person name="Steenkamp E.T."/>
            <person name="Hirsch A.M."/>
            <person name="Manyaka P."/>
            <person name="Maluk M."/>
            <person name="Lafos M."/>
            <person name="Crook M."/>
            <person name="Gross E."/>
            <person name="Simon M.F."/>
            <person name="Bueno dos Reis Junior F."/>
            <person name="Poole P.S."/>
            <person name="Venter S.N."/>
            <person name="James E.K."/>
        </authorList>
    </citation>
    <scope>NUCLEOTIDE SEQUENCE [LARGE SCALE GENOMIC DNA]</scope>
    <source>
        <strain evidence="1 2">GIMN1.004</strain>
    </source>
</reference>
<evidence type="ECO:0000313" key="2">
    <source>
        <dbReference type="Proteomes" id="UP000235616"/>
    </source>
</evidence>